<dbReference type="Gene3D" id="2.10.25.10">
    <property type="entry name" value="Laminin"/>
    <property type="match status" value="1"/>
</dbReference>
<dbReference type="InterPro" id="IPR009091">
    <property type="entry name" value="RCC1/BLIP-II"/>
</dbReference>
<dbReference type="PANTHER" id="PTHR22872">
    <property type="entry name" value="BTK-BINDING PROTEIN-RELATED"/>
    <property type="match status" value="1"/>
</dbReference>
<keyword evidence="2 6" id="KW-0732">Signal</keyword>
<dbReference type="GO" id="GO:0005509">
    <property type="term" value="F:calcium ion binding"/>
    <property type="evidence" value="ECO:0007669"/>
    <property type="project" value="InterPro"/>
</dbReference>
<organism evidence="8 9">
    <name type="scientific">Nannocystis pusilla</name>
    <dbReference type="NCBI Taxonomy" id="889268"/>
    <lineage>
        <taxon>Bacteria</taxon>
        <taxon>Pseudomonadati</taxon>
        <taxon>Myxococcota</taxon>
        <taxon>Polyangia</taxon>
        <taxon>Nannocystales</taxon>
        <taxon>Nannocystaceae</taxon>
        <taxon>Nannocystis</taxon>
    </lineage>
</organism>
<dbReference type="InterPro" id="IPR024731">
    <property type="entry name" value="NELL2-like_EGF"/>
</dbReference>
<keyword evidence="3" id="KW-0677">Repeat</keyword>
<evidence type="ECO:0000256" key="4">
    <source>
        <dbReference type="ARBA" id="ARBA00023157"/>
    </source>
</evidence>
<dbReference type="InterPro" id="IPR011936">
    <property type="entry name" value="Myxo_disulph_rpt"/>
</dbReference>
<gene>
    <name evidence="8" type="ORF">OV079_10345</name>
</gene>
<dbReference type="FunFam" id="2.10.25.10:FF:000038">
    <property type="entry name" value="Fibrillin 2"/>
    <property type="match status" value="1"/>
</dbReference>
<evidence type="ECO:0000256" key="2">
    <source>
        <dbReference type="ARBA" id="ARBA00022729"/>
    </source>
</evidence>
<feature type="domain" description="EGF-like" evidence="7">
    <location>
        <begin position="125"/>
        <end position="165"/>
    </location>
</feature>
<protein>
    <recommendedName>
        <fullName evidence="7">EGF-like domain-containing protein</fullName>
    </recommendedName>
</protein>
<keyword evidence="1" id="KW-0245">EGF-like domain</keyword>
<evidence type="ECO:0000256" key="5">
    <source>
        <dbReference type="SAM" id="MobiDB-lite"/>
    </source>
</evidence>
<feature type="chain" id="PRO_5040977486" description="EGF-like domain-containing protein" evidence="6">
    <location>
        <begin position="19"/>
        <end position="575"/>
    </location>
</feature>
<evidence type="ECO:0000256" key="3">
    <source>
        <dbReference type="ARBA" id="ARBA00022737"/>
    </source>
</evidence>
<feature type="compositionally biased region" description="Polar residues" evidence="5">
    <location>
        <begin position="46"/>
        <end position="57"/>
    </location>
</feature>
<dbReference type="Gene3D" id="2.130.10.30">
    <property type="entry name" value="Regulator of chromosome condensation 1/beta-lactamase-inhibitor protein II"/>
    <property type="match status" value="2"/>
</dbReference>
<evidence type="ECO:0000259" key="7">
    <source>
        <dbReference type="PROSITE" id="PS50026"/>
    </source>
</evidence>
<proteinExistence type="predicted"/>
<accession>A0A9X3EKW8</accession>
<evidence type="ECO:0000256" key="1">
    <source>
        <dbReference type="ARBA" id="ARBA00022536"/>
    </source>
</evidence>
<dbReference type="CDD" id="cd00054">
    <property type="entry name" value="EGF_CA"/>
    <property type="match status" value="1"/>
</dbReference>
<feature type="compositionally biased region" description="Low complexity" evidence="5">
    <location>
        <begin position="58"/>
        <end position="81"/>
    </location>
</feature>
<dbReference type="SMART" id="SM00179">
    <property type="entry name" value="EGF_CA"/>
    <property type="match status" value="1"/>
</dbReference>
<dbReference type="PROSITE" id="PS50026">
    <property type="entry name" value="EGF_3"/>
    <property type="match status" value="1"/>
</dbReference>
<dbReference type="SUPFAM" id="SSF50985">
    <property type="entry name" value="RCC1/BLIP-II"/>
    <property type="match status" value="1"/>
</dbReference>
<dbReference type="InterPro" id="IPR000408">
    <property type="entry name" value="Reg_chr_condens"/>
</dbReference>
<dbReference type="Pfam" id="PF12947">
    <property type="entry name" value="EGF_3"/>
    <property type="match status" value="1"/>
</dbReference>
<evidence type="ECO:0000313" key="8">
    <source>
        <dbReference type="EMBL" id="MCY1005959.1"/>
    </source>
</evidence>
<keyword evidence="4" id="KW-1015">Disulfide bond</keyword>
<dbReference type="InterPro" id="IPR001881">
    <property type="entry name" value="EGF-like_Ca-bd_dom"/>
</dbReference>
<dbReference type="PROSITE" id="PS01186">
    <property type="entry name" value="EGF_2"/>
    <property type="match status" value="1"/>
</dbReference>
<reference evidence="8" key="1">
    <citation type="submission" date="2022-11" db="EMBL/GenBank/DDBJ databases">
        <title>Minimal conservation of predation-associated metabolite biosynthetic gene clusters underscores biosynthetic potential of Myxococcota including descriptions for ten novel species: Archangium lansinium sp. nov., Myxococcus landrumus sp. nov., Nannocystis bai.</title>
        <authorList>
            <person name="Ahearne A."/>
            <person name="Stevens C."/>
            <person name="Phillips K."/>
        </authorList>
    </citation>
    <scope>NUCLEOTIDE SEQUENCE</scope>
    <source>
        <strain evidence="8">Na p29</strain>
    </source>
</reference>
<dbReference type="NCBIfam" id="TIGR02232">
    <property type="entry name" value="myxo_disulf_rpt"/>
    <property type="match status" value="1"/>
</dbReference>
<dbReference type="PROSITE" id="PS50012">
    <property type="entry name" value="RCC1_3"/>
    <property type="match status" value="7"/>
</dbReference>
<dbReference type="SUPFAM" id="SSF57196">
    <property type="entry name" value="EGF/Laminin"/>
    <property type="match status" value="1"/>
</dbReference>
<dbReference type="InterPro" id="IPR058923">
    <property type="entry name" value="RCC1-like_dom"/>
</dbReference>
<feature type="region of interest" description="Disordered" evidence="5">
    <location>
        <begin position="24"/>
        <end position="81"/>
    </location>
</feature>
<dbReference type="SMART" id="SM00181">
    <property type="entry name" value="EGF"/>
    <property type="match status" value="1"/>
</dbReference>
<feature type="signal peptide" evidence="6">
    <location>
        <begin position="1"/>
        <end position="18"/>
    </location>
</feature>
<dbReference type="Pfam" id="PF25390">
    <property type="entry name" value="WD40_RLD"/>
    <property type="match status" value="1"/>
</dbReference>
<dbReference type="RefSeq" id="WP_267767904.1">
    <property type="nucleotide sequence ID" value="NZ_JAPNKE010000002.1"/>
</dbReference>
<name>A0A9X3EKW8_9BACT</name>
<dbReference type="AlphaFoldDB" id="A0A9X3EKW8"/>
<dbReference type="InterPro" id="IPR000742">
    <property type="entry name" value="EGF"/>
</dbReference>
<evidence type="ECO:0000256" key="6">
    <source>
        <dbReference type="SAM" id="SignalP"/>
    </source>
</evidence>
<dbReference type="PRINTS" id="PR00633">
    <property type="entry name" value="RCCNDNSATION"/>
</dbReference>
<dbReference type="EMBL" id="JAPNKE010000002">
    <property type="protein sequence ID" value="MCY1005959.1"/>
    <property type="molecule type" value="Genomic_DNA"/>
</dbReference>
<dbReference type="Pfam" id="PF13540">
    <property type="entry name" value="RCC1_2"/>
    <property type="match status" value="2"/>
</dbReference>
<keyword evidence="9" id="KW-1185">Reference proteome</keyword>
<evidence type="ECO:0000313" key="9">
    <source>
        <dbReference type="Proteomes" id="UP001150924"/>
    </source>
</evidence>
<sequence>MPYLQRTPLALTALLHLAACGGDPPATSGTDATSTADTSEATSGDLTTTDAPATASETGVGPTGDPTTDAPTTAGTDADAVCGDDSVGDGEDCDDGNTDDGDGCSAACVREPGWQCDGSPSVCSDIDECADALDDCGDDATCTNTPGGWECACDPGFEGDGKRCQPAGATQVVTGDSHTCALLDGRVKCWGSSFYGQLGLGDDENRGDAPGEMGDALPYVDLGADAVVVALAAQGYHTCAALESGAVKCWGRNIGGELGLGDSEDRGDDPDETGDALPVVDLGAGAHAVAVTAGSLHSCALLQDGRVKCWGQAVFGQLGQGNINPLGDGPNELGDLLPFVDLGGPVAALSAGHWHTCARLETGALKCWGQGSEGQAGYGTSQNYGSAPNQMGAMLPAVDLGDFELVAVVGGGIATCATLAGGALKCWGANEDGQLGLGDTVARGDGPGEMGDALPVVELGAEVVSVAANERHACAVLAGGAVKCWGANDRGQLGLGDTQARGDMPGEMGDALPAVDLGDPAVSVSVGAEHACAVLQSGAVKCWGRNQSGQLGLGDDESRGDDPGELGAALSAVEL</sequence>
<dbReference type="InterPro" id="IPR051625">
    <property type="entry name" value="Signaling_Regulatory_Domain"/>
</dbReference>
<comment type="caution">
    <text evidence="8">The sequence shown here is derived from an EMBL/GenBank/DDBJ whole genome shotgun (WGS) entry which is preliminary data.</text>
</comment>
<feature type="compositionally biased region" description="Low complexity" evidence="5">
    <location>
        <begin position="26"/>
        <end position="45"/>
    </location>
</feature>
<dbReference type="Proteomes" id="UP001150924">
    <property type="component" value="Unassembled WGS sequence"/>
</dbReference>